<dbReference type="SUPFAM" id="SSF50341">
    <property type="entry name" value="CheW-like"/>
    <property type="match status" value="1"/>
</dbReference>
<dbReference type="Gene3D" id="3.40.50.2300">
    <property type="match status" value="1"/>
</dbReference>
<dbReference type="EC" id="2.7.13.3" evidence="2"/>
<feature type="domain" description="Response regulatory" evidence="5">
    <location>
        <begin position="930"/>
        <end position="1051"/>
    </location>
</feature>
<dbReference type="GO" id="GO:0004673">
    <property type="term" value="F:protein histidine kinase activity"/>
    <property type="evidence" value="ECO:0007669"/>
    <property type="project" value="UniProtKB-EC"/>
</dbReference>
<dbReference type="InterPro" id="IPR051315">
    <property type="entry name" value="Bact_Chemotaxis_CheA"/>
</dbReference>
<comment type="catalytic activity">
    <reaction evidence="1">
        <text>ATP + protein L-histidine = ADP + protein N-phospho-L-histidine.</text>
        <dbReference type="EC" id="2.7.13.3"/>
    </reaction>
</comment>
<feature type="region of interest" description="Disordered" evidence="4">
    <location>
        <begin position="879"/>
        <end position="928"/>
    </location>
</feature>
<dbReference type="SUPFAM" id="SSF55874">
    <property type="entry name" value="ATPase domain of HSP90 chaperone/DNA topoisomerase II/histidine kinase"/>
    <property type="match status" value="1"/>
</dbReference>
<protein>
    <recommendedName>
        <fullName evidence="2">histidine kinase</fullName>
        <ecNumber evidence="2">2.7.13.3</ecNumber>
    </recommendedName>
</protein>
<dbReference type="GO" id="GO:0006935">
    <property type="term" value="P:chemotaxis"/>
    <property type="evidence" value="ECO:0007669"/>
    <property type="project" value="InterPro"/>
</dbReference>
<dbReference type="SUPFAM" id="SSF52172">
    <property type="entry name" value="CheY-like"/>
    <property type="match status" value="1"/>
</dbReference>
<dbReference type="PROSITE" id="PS50110">
    <property type="entry name" value="RESPONSE_REGULATORY"/>
    <property type="match status" value="1"/>
</dbReference>
<evidence type="ECO:0000256" key="2">
    <source>
        <dbReference type="ARBA" id="ARBA00012438"/>
    </source>
</evidence>
<dbReference type="Gene3D" id="3.30.565.10">
    <property type="entry name" value="Histidine kinase-like ATPase, C-terminal domain"/>
    <property type="match status" value="1"/>
</dbReference>
<accession>A0A2W4YA45</accession>
<organism evidence="6 7">
    <name type="scientific">Pseudanabaena frigida</name>
    <dbReference type="NCBI Taxonomy" id="945775"/>
    <lineage>
        <taxon>Bacteria</taxon>
        <taxon>Bacillati</taxon>
        <taxon>Cyanobacteriota</taxon>
        <taxon>Cyanophyceae</taxon>
        <taxon>Pseudanabaenales</taxon>
        <taxon>Pseudanabaenaceae</taxon>
        <taxon>Pseudanabaena</taxon>
    </lineage>
</organism>
<dbReference type="InterPro" id="IPR011006">
    <property type="entry name" value="CheY-like_superfamily"/>
</dbReference>
<evidence type="ECO:0000259" key="5">
    <source>
        <dbReference type="PROSITE" id="PS50110"/>
    </source>
</evidence>
<dbReference type="GO" id="GO:0000160">
    <property type="term" value="P:phosphorelay signal transduction system"/>
    <property type="evidence" value="ECO:0007669"/>
    <property type="project" value="InterPro"/>
</dbReference>
<dbReference type="SMART" id="SM00260">
    <property type="entry name" value="CheW"/>
    <property type="match status" value="1"/>
</dbReference>
<dbReference type="AlphaFoldDB" id="A0A2W4YA45"/>
<dbReference type="Proteomes" id="UP000249467">
    <property type="component" value="Unassembled WGS sequence"/>
</dbReference>
<dbReference type="Pfam" id="PF00072">
    <property type="entry name" value="Response_reg"/>
    <property type="match status" value="1"/>
</dbReference>
<dbReference type="InterPro" id="IPR002545">
    <property type="entry name" value="CheW-lke_dom"/>
</dbReference>
<dbReference type="Pfam" id="PF01584">
    <property type="entry name" value="CheW"/>
    <property type="match status" value="1"/>
</dbReference>
<reference evidence="6 7" key="1">
    <citation type="submission" date="2018-04" db="EMBL/GenBank/DDBJ databases">
        <authorList>
            <person name="Go L.Y."/>
            <person name="Mitchell J.A."/>
        </authorList>
    </citation>
    <scope>NUCLEOTIDE SEQUENCE [LARGE SCALE GENOMIC DNA]</scope>
    <source>
        <strain evidence="6">ULC066bin1</strain>
    </source>
</reference>
<dbReference type="InterPro" id="IPR036890">
    <property type="entry name" value="HATPase_C_sf"/>
</dbReference>
<reference evidence="6 7" key="2">
    <citation type="submission" date="2018-06" db="EMBL/GenBank/DDBJ databases">
        <title>Metagenomic assembly of (sub)arctic Cyanobacteria and their associated microbiome from non-axenic cultures.</title>
        <authorList>
            <person name="Baurain D."/>
        </authorList>
    </citation>
    <scope>NUCLEOTIDE SEQUENCE [LARGE SCALE GENOMIC DNA]</scope>
    <source>
        <strain evidence="6">ULC066bin1</strain>
    </source>
</reference>
<evidence type="ECO:0000313" key="6">
    <source>
        <dbReference type="EMBL" id="PZO40038.1"/>
    </source>
</evidence>
<evidence type="ECO:0000313" key="7">
    <source>
        <dbReference type="Proteomes" id="UP000249467"/>
    </source>
</evidence>
<sequence length="1053" mass="118713">MIETVPQIKKNFSEEALAHINELQNEILGLDANLPTFLQQVDCLLSTHELLRDSAIKADFYVPKSSFVEIMLQFEDSIKLLRDRHSDVDRALKSLLCEAIDMMSQIINEYCFETEVSSDWIDKQSNLFEQINKRLILNSNELESLKISDKDNEPFNLDNTPEALHLFDMDFELDSDDLYQATDGQYDSDRFLLIQLDDEAESLGSLELSEESAASSRQEFMTLFPSLPSEIYRESLDEQADNEISNNYNGKDKLPMPELLADIFPVISEEKYLGHDDETELQGVSWDDVENDNDDLWTKFPSLESWSAIEDSNELSTFKEIEINLDRSNDRKKSDNLLSDNFSDSLDEDENTFWNSLESIENLQSNQFLEDRSVSDDQLNQDSESILLEELKKTDFSNSDIDTAIEESPIYQNNSNSSQSSLEEISLTSLGSRDLPDIDISSDAAFLSAATASNGANIRIPINYLEMLEDLSEELLVRKGSLDIYLGEMRLILDGAQKNLQLLEPSVADKNTAIANLSNAFESLTNILDRTEHKTYEMGQDVRHLRKNFRQVLKLPISSLVRKFPRILRDLSLQYGKQVELIVQGAEIGIERAISEIVADPLELLLRSAFEHGIESTNERQKLGKSVQGKIEVIAKQTDESTVIKVSDDGYGLGNDVDLSNLREKIIEIGGTISRQVQIGKGSEFIVVLPNILSVLRVLLIDVNQMCLAIPSKMILEVISMNVDEEDRETLEWRDLEIPIVTLNSFLKLNCRHNLNQAFTQIDQSGQVVGKSENHKPKNAVPAFLVIKHENNLFALQTDGCWSDQEATFHQIEGDVILPQIFLGSVILGSNQAVVLLNVAELVNQYLRSRSNEVEVETIAKKPHQNLQDLSSLSDFFMGDDVSEPSNQDDSSEQPVRVLGRSPEPENLESSGILLSEETTGQTKRHHQSKVLIVESSANVRRYLAMTLARSGFLTEQVQDGKEAIAFLKESQKNNLAVDIVITDLEMPHMDGFKLLSSIRSDESLHNLPIVVLTARNNENDQKLALDLGANAYFSKPYHEQELVAKLQQLTSS</sequence>
<evidence type="ECO:0000256" key="4">
    <source>
        <dbReference type="SAM" id="MobiDB-lite"/>
    </source>
</evidence>
<dbReference type="EMBL" id="QBML01000015">
    <property type="protein sequence ID" value="PZO40038.1"/>
    <property type="molecule type" value="Genomic_DNA"/>
</dbReference>
<dbReference type="SMART" id="SM00448">
    <property type="entry name" value="REC"/>
    <property type="match status" value="1"/>
</dbReference>
<evidence type="ECO:0000256" key="3">
    <source>
        <dbReference type="PROSITE-ProRule" id="PRU00169"/>
    </source>
</evidence>
<name>A0A2W4YA45_9CYAN</name>
<dbReference type="InterPro" id="IPR036061">
    <property type="entry name" value="CheW-like_dom_sf"/>
</dbReference>
<keyword evidence="3" id="KW-0597">Phosphoprotein</keyword>
<evidence type="ECO:0000256" key="1">
    <source>
        <dbReference type="ARBA" id="ARBA00000085"/>
    </source>
</evidence>
<proteinExistence type="predicted"/>
<feature type="modified residue" description="4-aspartylphosphate" evidence="3">
    <location>
        <position position="984"/>
    </location>
</feature>
<dbReference type="InterPro" id="IPR001789">
    <property type="entry name" value="Sig_transdc_resp-reg_receiver"/>
</dbReference>
<dbReference type="PANTHER" id="PTHR43395">
    <property type="entry name" value="SENSOR HISTIDINE KINASE CHEA"/>
    <property type="match status" value="1"/>
</dbReference>
<comment type="caution">
    <text evidence="6">The sequence shown here is derived from an EMBL/GenBank/DDBJ whole genome shotgun (WGS) entry which is preliminary data.</text>
</comment>
<gene>
    <name evidence="6" type="ORF">DCF19_12695</name>
</gene>
<dbReference type="PANTHER" id="PTHR43395:SF1">
    <property type="entry name" value="CHEMOTAXIS PROTEIN CHEA"/>
    <property type="match status" value="1"/>
</dbReference>